<keyword evidence="7 12" id="KW-0418">Kinase</keyword>
<feature type="domain" description="Guanylate kinase-like" evidence="11">
    <location>
        <begin position="4"/>
        <end position="182"/>
    </location>
</feature>
<proteinExistence type="inferred from homology"/>
<evidence type="ECO:0000313" key="13">
    <source>
        <dbReference type="Proteomes" id="UP000254134"/>
    </source>
</evidence>
<evidence type="ECO:0000256" key="8">
    <source>
        <dbReference type="ARBA" id="ARBA00022840"/>
    </source>
</evidence>
<gene>
    <name evidence="12" type="ORF">Gocc_1004</name>
</gene>
<dbReference type="PANTHER" id="PTHR23117">
    <property type="entry name" value="GUANYLATE KINASE-RELATED"/>
    <property type="match status" value="1"/>
</dbReference>
<evidence type="ECO:0000256" key="9">
    <source>
        <dbReference type="ARBA" id="ARBA00030128"/>
    </source>
</evidence>
<dbReference type="Pfam" id="PF00625">
    <property type="entry name" value="Guanylate_kin"/>
    <property type="match status" value="1"/>
</dbReference>
<keyword evidence="5" id="KW-0808">Transferase</keyword>
<reference evidence="12 13" key="1">
    <citation type="submission" date="2018-07" db="EMBL/GenBank/DDBJ databases">
        <title>High-quality-draft genome sequence of Gaiella occulta.</title>
        <authorList>
            <person name="Severino R."/>
            <person name="Froufe H.J.C."/>
            <person name="Rainey F.A."/>
            <person name="Barroso C."/>
            <person name="Albuquerque L."/>
            <person name="Lobo-Da-Cunha A."/>
            <person name="Da Costa M.S."/>
            <person name="Egas C."/>
        </authorList>
    </citation>
    <scope>NUCLEOTIDE SEQUENCE [LARGE SCALE GENOMIC DNA]</scope>
    <source>
        <strain evidence="12 13">F2-233</strain>
    </source>
</reference>
<keyword evidence="13" id="KW-1185">Reference proteome</keyword>
<keyword evidence="8" id="KW-0067">ATP-binding</keyword>
<dbReference type="SMART" id="SM00072">
    <property type="entry name" value="GuKc"/>
    <property type="match status" value="1"/>
</dbReference>
<dbReference type="CDD" id="cd00071">
    <property type="entry name" value="GMPK"/>
    <property type="match status" value="1"/>
</dbReference>
<dbReference type="RefSeq" id="WP_114795432.1">
    <property type="nucleotide sequence ID" value="NZ_QQZY01000002.1"/>
</dbReference>
<dbReference type="InterPro" id="IPR020590">
    <property type="entry name" value="Guanylate_kinase_CS"/>
</dbReference>
<dbReference type="PROSITE" id="PS00856">
    <property type="entry name" value="GUANYLATE_KINASE_1"/>
    <property type="match status" value="1"/>
</dbReference>
<dbReference type="Gene3D" id="3.40.50.300">
    <property type="entry name" value="P-loop containing nucleotide triphosphate hydrolases"/>
    <property type="match status" value="1"/>
</dbReference>
<comment type="caution">
    <text evidence="12">The sequence shown here is derived from an EMBL/GenBank/DDBJ whole genome shotgun (WGS) entry which is preliminary data.</text>
</comment>
<evidence type="ECO:0000256" key="6">
    <source>
        <dbReference type="ARBA" id="ARBA00022741"/>
    </source>
</evidence>
<protein>
    <recommendedName>
        <fullName evidence="4">Guanylate kinase</fullName>
        <ecNumber evidence="3">2.7.4.8</ecNumber>
    </recommendedName>
    <alternativeName>
        <fullName evidence="9">GMP kinase</fullName>
    </alternativeName>
</protein>
<dbReference type="Proteomes" id="UP000254134">
    <property type="component" value="Unassembled WGS sequence"/>
</dbReference>
<dbReference type="InterPro" id="IPR027417">
    <property type="entry name" value="P-loop_NTPase"/>
</dbReference>
<dbReference type="GO" id="GO:0005829">
    <property type="term" value="C:cytosol"/>
    <property type="evidence" value="ECO:0007669"/>
    <property type="project" value="TreeGrafter"/>
</dbReference>
<dbReference type="SUPFAM" id="SSF52540">
    <property type="entry name" value="P-loop containing nucleoside triphosphate hydrolases"/>
    <property type="match status" value="1"/>
</dbReference>
<evidence type="ECO:0000256" key="4">
    <source>
        <dbReference type="ARBA" id="ARBA00016296"/>
    </source>
</evidence>
<dbReference type="PROSITE" id="PS50052">
    <property type="entry name" value="GUANYLATE_KINASE_2"/>
    <property type="match status" value="1"/>
</dbReference>
<evidence type="ECO:0000256" key="3">
    <source>
        <dbReference type="ARBA" id="ARBA00012961"/>
    </source>
</evidence>
<evidence type="ECO:0000256" key="1">
    <source>
        <dbReference type="ARBA" id="ARBA00003531"/>
    </source>
</evidence>
<comment type="function">
    <text evidence="1">Essential for recycling GMP and indirectly, cGMP.</text>
</comment>
<dbReference type="InterPro" id="IPR008144">
    <property type="entry name" value="Guanylate_kin-like_dom"/>
</dbReference>
<dbReference type="GO" id="GO:0005524">
    <property type="term" value="F:ATP binding"/>
    <property type="evidence" value="ECO:0007669"/>
    <property type="project" value="UniProtKB-KW"/>
</dbReference>
<evidence type="ECO:0000259" key="11">
    <source>
        <dbReference type="PROSITE" id="PS50052"/>
    </source>
</evidence>
<comment type="catalytic activity">
    <reaction evidence="10">
        <text>GMP + ATP = GDP + ADP</text>
        <dbReference type="Rhea" id="RHEA:20780"/>
        <dbReference type="ChEBI" id="CHEBI:30616"/>
        <dbReference type="ChEBI" id="CHEBI:58115"/>
        <dbReference type="ChEBI" id="CHEBI:58189"/>
        <dbReference type="ChEBI" id="CHEBI:456216"/>
        <dbReference type="EC" id="2.7.4.8"/>
    </reaction>
</comment>
<evidence type="ECO:0000256" key="5">
    <source>
        <dbReference type="ARBA" id="ARBA00022679"/>
    </source>
</evidence>
<dbReference type="InterPro" id="IPR017665">
    <property type="entry name" value="Guanylate_kinase"/>
</dbReference>
<reference evidence="13" key="2">
    <citation type="journal article" date="2019" name="MicrobiologyOpen">
        <title>High-quality draft genome sequence of Gaiella occulta isolated from a 150 meter deep mineral water borehole and comparison with the genome sequences of other deep-branching lineages of the phylum Actinobacteria.</title>
        <authorList>
            <person name="Severino R."/>
            <person name="Froufe H.J.C."/>
            <person name="Barroso C."/>
            <person name="Albuquerque L."/>
            <person name="Lobo-da-Cunha A."/>
            <person name="da Costa M.S."/>
            <person name="Egas C."/>
        </authorList>
    </citation>
    <scope>NUCLEOTIDE SEQUENCE [LARGE SCALE GENOMIC DNA]</scope>
    <source>
        <strain evidence="13">F2-233</strain>
    </source>
</reference>
<dbReference type="NCBIfam" id="TIGR03263">
    <property type="entry name" value="guanyl_kin"/>
    <property type="match status" value="1"/>
</dbReference>
<name>A0A7M2YYM7_9ACTN</name>
<dbReference type="PANTHER" id="PTHR23117:SF13">
    <property type="entry name" value="GUANYLATE KINASE"/>
    <property type="match status" value="1"/>
</dbReference>
<accession>A0A7M2YYM7</accession>
<dbReference type="EC" id="2.7.4.8" evidence="3"/>
<evidence type="ECO:0000256" key="2">
    <source>
        <dbReference type="ARBA" id="ARBA00005790"/>
    </source>
</evidence>
<organism evidence="12 13">
    <name type="scientific">Gaiella occulta</name>
    <dbReference type="NCBI Taxonomy" id="1002870"/>
    <lineage>
        <taxon>Bacteria</taxon>
        <taxon>Bacillati</taxon>
        <taxon>Actinomycetota</taxon>
        <taxon>Thermoleophilia</taxon>
        <taxon>Gaiellales</taxon>
        <taxon>Gaiellaceae</taxon>
        <taxon>Gaiella</taxon>
    </lineage>
</organism>
<dbReference type="Gene3D" id="3.30.63.10">
    <property type="entry name" value="Guanylate Kinase phosphate binding domain"/>
    <property type="match status" value="1"/>
</dbReference>
<dbReference type="AlphaFoldDB" id="A0A7M2YYM7"/>
<dbReference type="OrthoDB" id="9808150at2"/>
<evidence type="ECO:0000313" key="12">
    <source>
        <dbReference type="EMBL" id="RDI75206.1"/>
    </source>
</evidence>
<dbReference type="FunFam" id="3.30.63.10:FF:000002">
    <property type="entry name" value="Guanylate kinase 1"/>
    <property type="match status" value="1"/>
</dbReference>
<evidence type="ECO:0000256" key="10">
    <source>
        <dbReference type="ARBA" id="ARBA00048594"/>
    </source>
</evidence>
<sequence>MSAQPVFVITGPSGAGKGTLIRALVERLPELEVAVSATTRPMRPGEVSGREYWFLDEEQFVARVEAGEFLEHVQYVSRKRYGTLRSEMARIAAEGRVCVLELELEGALRVQEEVERAVTIFIAADVAELERRLRERATESTGEIEDRIRLARRQLEQAHRFRYMVRNDDVHRATEVLSAIVERELDLAGTMVAQ</sequence>
<comment type="similarity">
    <text evidence="2">Belongs to the guanylate kinase family.</text>
</comment>
<dbReference type="InterPro" id="IPR008145">
    <property type="entry name" value="GK/Ca_channel_bsu"/>
</dbReference>
<evidence type="ECO:0000256" key="7">
    <source>
        <dbReference type="ARBA" id="ARBA00022777"/>
    </source>
</evidence>
<dbReference type="EMBL" id="QQZY01000002">
    <property type="protein sequence ID" value="RDI75206.1"/>
    <property type="molecule type" value="Genomic_DNA"/>
</dbReference>
<dbReference type="GO" id="GO:0004385">
    <property type="term" value="F:GMP kinase activity"/>
    <property type="evidence" value="ECO:0007669"/>
    <property type="project" value="UniProtKB-EC"/>
</dbReference>
<keyword evidence="6" id="KW-0547">Nucleotide-binding</keyword>